<dbReference type="RefSeq" id="WP_165302647.1">
    <property type="nucleotide sequence ID" value="NZ_PRLK01000002.1"/>
</dbReference>
<organism evidence="1 2">
    <name type="scientific">Candidatus Nanogingivalis gingivitcus</name>
    <dbReference type="NCBI Taxonomy" id="2171992"/>
    <lineage>
        <taxon>Bacteria</taxon>
        <taxon>Candidatus Saccharimonadota</taxon>
        <taxon>Candidatus Nanosyncoccalia</taxon>
        <taxon>Candidatus Nanogingivales</taxon>
        <taxon>Candidatus Nanogingivalaceae</taxon>
        <taxon>Candidatus Nanogingivalis</taxon>
    </lineage>
</organism>
<dbReference type="EMBL" id="PRLK01000002">
    <property type="protein sequence ID" value="RYC72832.1"/>
    <property type="molecule type" value="Genomic_DNA"/>
</dbReference>
<protein>
    <submittedName>
        <fullName evidence="1">Uncharacterized protein</fullName>
    </submittedName>
</protein>
<gene>
    <name evidence="1" type="ORF">G6CMJM_00168</name>
</gene>
<proteinExistence type="predicted"/>
<name>A0ABY0FIS7_9BACT</name>
<evidence type="ECO:0000313" key="1">
    <source>
        <dbReference type="EMBL" id="RYC72832.1"/>
    </source>
</evidence>
<reference evidence="1 2" key="1">
    <citation type="journal article" date="2018" name="bioRxiv">
        <title>Evidence of independent acquisition and adaption of ultra-small bacteria to human hosts across the highly diverse yet reduced genomes of the phylum Saccharibacteria.</title>
        <authorList>
            <person name="McLean J.S."/>
            <person name="Bor B."/>
            <person name="To T.T."/>
            <person name="Liu Q."/>
            <person name="Kearns K.A."/>
            <person name="Solden L.M."/>
            <person name="Wrighton K.C."/>
            <person name="He X."/>
            <person name="Shi W."/>
        </authorList>
    </citation>
    <scope>NUCLEOTIDE SEQUENCE [LARGE SCALE GENOMIC DNA]</scope>
    <source>
        <strain evidence="1 2">TM7_CMJM_G6_1_HOT_870</strain>
    </source>
</reference>
<sequence>MTWNQEQYKEAIERAKNGNATDYDREKLRYAANGCGQFARDCRKALEEDRKSPSRSFW</sequence>
<accession>A0ABY0FIS7</accession>
<comment type="caution">
    <text evidence="1">The sequence shown here is derived from an EMBL/GenBank/DDBJ whole genome shotgun (WGS) entry which is preliminary data.</text>
</comment>
<keyword evidence="2" id="KW-1185">Reference proteome</keyword>
<reference evidence="1 2" key="2">
    <citation type="journal article" date="2020" name="Cell Rep.">
        <title>Acquisition and Adaptation of Ultra-small Parasitic Reduced Genome Bacteria to Mammalian Hosts.</title>
        <authorList>
            <person name="McLean J.S."/>
            <person name="Bor B."/>
            <person name="Kerns K.A."/>
            <person name="Liu Q."/>
            <person name="To T.T."/>
            <person name="Solden L."/>
            <person name="Hendrickson E.L."/>
            <person name="Wrighton K."/>
            <person name="Shi W."/>
            <person name="He X."/>
        </authorList>
    </citation>
    <scope>NUCLEOTIDE SEQUENCE [LARGE SCALE GENOMIC DNA]</scope>
    <source>
        <strain evidence="1 2">TM7_CMJM_G6_1_HOT_870</strain>
    </source>
</reference>
<evidence type="ECO:0000313" key="2">
    <source>
        <dbReference type="Proteomes" id="UP001190925"/>
    </source>
</evidence>
<dbReference type="Proteomes" id="UP001190925">
    <property type="component" value="Unassembled WGS sequence"/>
</dbReference>